<evidence type="ECO:0008006" key="4">
    <source>
        <dbReference type="Google" id="ProtNLM"/>
    </source>
</evidence>
<organism evidence="2 3">
    <name type="scientific">Batillaria attramentaria</name>
    <dbReference type="NCBI Taxonomy" id="370345"/>
    <lineage>
        <taxon>Eukaryota</taxon>
        <taxon>Metazoa</taxon>
        <taxon>Spiralia</taxon>
        <taxon>Lophotrochozoa</taxon>
        <taxon>Mollusca</taxon>
        <taxon>Gastropoda</taxon>
        <taxon>Caenogastropoda</taxon>
        <taxon>Sorbeoconcha</taxon>
        <taxon>Cerithioidea</taxon>
        <taxon>Batillariidae</taxon>
        <taxon>Batillaria</taxon>
    </lineage>
</organism>
<feature type="compositionally biased region" description="Basic and acidic residues" evidence="1">
    <location>
        <begin position="44"/>
        <end position="56"/>
    </location>
</feature>
<name>A0ABD0KHU2_9CAEN</name>
<protein>
    <recommendedName>
        <fullName evidence="4">Secreted protein</fullName>
    </recommendedName>
</protein>
<reference evidence="2 3" key="1">
    <citation type="journal article" date="2023" name="Sci. Data">
        <title>Genome assembly of the Korean intertidal mud-creeper Batillaria attramentaria.</title>
        <authorList>
            <person name="Patra A.K."/>
            <person name="Ho P.T."/>
            <person name="Jun S."/>
            <person name="Lee S.J."/>
            <person name="Kim Y."/>
            <person name="Won Y.J."/>
        </authorList>
    </citation>
    <scope>NUCLEOTIDE SEQUENCE [LARGE SCALE GENOMIC DNA]</scope>
    <source>
        <strain evidence="2">Wonlab-2016</strain>
    </source>
</reference>
<evidence type="ECO:0000256" key="1">
    <source>
        <dbReference type="SAM" id="MobiDB-lite"/>
    </source>
</evidence>
<feature type="compositionally biased region" description="Basic and acidic residues" evidence="1">
    <location>
        <begin position="79"/>
        <end position="88"/>
    </location>
</feature>
<dbReference type="AlphaFoldDB" id="A0ABD0KHU2"/>
<feature type="region of interest" description="Disordered" evidence="1">
    <location>
        <begin position="43"/>
        <end position="88"/>
    </location>
</feature>
<dbReference type="Proteomes" id="UP001519460">
    <property type="component" value="Unassembled WGS sequence"/>
</dbReference>
<feature type="compositionally biased region" description="Polar residues" evidence="1">
    <location>
        <begin position="57"/>
        <end position="67"/>
    </location>
</feature>
<comment type="caution">
    <text evidence="2">The sequence shown here is derived from an EMBL/GenBank/DDBJ whole genome shotgun (WGS) entry which is preliminary data.</text>
</comment>
<evidence type="ECO:0000313" key="3">
    <source>
        <dbReference type="Proteomes" id="UP001519460"/>
    </source>
</evidence>
<sequence>MQDRTGRYGLLACECAAVTGLCYCYTVSHGFSRRAYTTYGTLSSDRRPELSTDQRWKSVSISASPESTGIVGSRPYNQPHDRLREEKP</sequence>
<accession>A0ABD0KHU2</accession>
<evidence type="ECO:0000313" key="2">
    <source>
        <dbReference type="EMBL" id="KAK7486643.1"/>
    </source>
</evidence>
<keyword evidence="3" id="KW-1185">Reference proteome</keyword>
<proteinExistence type="predicted"/>
<dbReference type="EMBL" id="JACVVK020000176">
    <property type="protein sequence ID" value="KAK7486643.1"/>
    <property type="molecule type" value="Genomic_DNA"/>
</dbReference>
<gene>
    <name evidence="2" type="ORF">BaRGS_00022168</name>
</gene>